<evidence type="ECO:0000313" key="4">
    <source>
        <dbReference type="Proteomes" id="UP000525078"/>
    </source>
</evidence>
<protein>
    <submittedName>
        <fullName evidence="3">Uncharacterized protein</fullName>
    </submittedName>
</protein>
<reference evidence="4 5" key="1">
    <citation type="journal article" date="2020" name="bioRxiv">
        <title>Sequence and annotation of 42 cannabis genomes reveals extensive copy number variation in cannabinoid synthesis and pathogen resistance genes.</title>
        <authorList>
            <person name="Mckernan K.J."/>
            <person name="Helbert Y."/>
            <person name="Kane L.T."/>
            <person name="Ebling H."/>
            <person name="Zhang L."/>
            <person name="Liu B."/>
            <person name="Eaton Z."/>
            <person name="Mclaughlin S."/>
            <person name="Kingan S."/>
            <person name="Baybayan P."/>
            <person name="Concepcion G."/>
            <person name="Jordan M."/>
            <person name="Riva A."/>
            <person name="Barbazuk W."/>
            <person name="Harkins T."/>
        </authorList>
    </citation>
    <scope>NUCLEOTIDE SEQUENCE [LARGE SCALE GENOMIC DNA]</scope>
    <source>
        <strain evidence="4 5">cv. Jamaican Lion 4</strain>
        <strain evidence="2">Father</strain>
        <strain evidence="3">Mother</strain>
        <tissue evidence="3">Leaf</tissue>
    </source>
</reference>
<dbReference type="AlphaFoldDB" id="A0A7J6HEV7"/>
<evidence type="ECO:0000313" key="2">
    <source>
        <dbReference type="EMBL" id="KAF4392601.1"/>
    </source>
</evidence>
<proteinExistence type="predicted"/>
<dbReference type="InterPro" id="IPR016024">
    <property type="entry name" value="ARM-type_fold"/>
</dbReference>
<feature type="region of interest" description="Disordered" evidence="1">
    <location>
        <begin position="389"/>
        <end position="414"/>
    </location>
</feature>
<evidence type="ECO:0000313" key="3">
    <source>
        <dbReference type="EMBL" id="KAF4393059.1"/>
    </source>
</evidence>
<accession>A0A7J6HEV7</accession>
<dbReference type="Proteomes" id="UP000525078">
    <property type="component" value="Unassembled WGS sequence"/>
</dbReference>
<comment type="caution">
    <text evidence="3">The sequence shown here is derived from an EMBL/GenBank/DDBJ whole genome shotgun (WGS) entry which is preliminary data.</text>
</comment>
<dbReference type="EMBL" id="JAATIQ010000052">
    <property type="protein sequence ID" value="KAF4392601.1"/>
    <property type="molecule type" value="Genomic_DNA"/>
</dbReference>
<dbReference type="PANTHER" id="PTHR46700">
    <property type="entry name" value="ARM REPEAT SUPERFAMILY PROTEIN"/>
    <property type="match status" value="1"/>
</dbReference>
<dbReference type="Proteomes" id="UP000583929">
    <property type="component" value="Unassembled WGS sequence"/>
</dbReference>
<feature type="region of interest" description="Disordered" evidence="1">
    <location>
        <begin position="45"/>
        <end position="65"/>
    </location>
</feature>
<dbReference type="EMBL" id="JAATIP010000015">
    <property type="protein sequence ID" value="KAF4393059.1"/>
    <property type="molecule type" value="Genomic_DNA"/>
</dbReference>
<evidence type="ECO:0000256" key="1">
    <source>
        <dbReference type="SAM" id="MobiDB-lite"/>
    </source>
</evidence>
<dbReference type="SUPFAM" id="SSF48371">
    <property type="entry name" value="ARM repeat"/>
    <property type="match status" value="1"/>
</dbReference>
<sequence>MSNSSTTSSSSSSSSHRWVYSYIKLQFYNRIRRFLRSKAGRKRYVSSSSDQLEDSRSINSTNDVNNCSNTVEVDVGNQAVESKAVVEAMKSEVGRESRHGGDDVAGLQRAVKRLHFGSWVEKEMAALEIGSLAKQDVKVRKLVAELGVIPVLVSMAASDVVSRRRAALAALLQLANGTYTNKALMVEAGILSNLPKNTNLLDEPTKHEFAELLLTLSSLANTPFPLASSEIVPFLIGILESGSTNVETMESCIGTLCNLSNILDNAGALVSNGVVDTLLKLSSTKELSEKVLGALGCLVVTLMGKKAMENSQMVPETLIEILTWEDNPKCQELSAYILMILAHQSSAQRQKMAKSGIVQVLLEVALLGSPLAQKRSLKLLQWFRDERQAKMGPHSGPQTAGRMSAIGSPENDRVTQEGKRMMKSLVKQSLHKNLEMITTRANADGESSKLKALVISTSSKSLPY</sequence>
<keyword evidence="5" id="KW-1185">Reference proteome</keyword>
<evidence type="ECO:0000313" key="5">
    <source>
        <dbReference type="Proteomes" id="UP000583929"/>
    </source>
</evidence>
<gene>
    <name evidence="3" type="ORF">F8388_012568</name>
    <name evidence="2" type="ORF">G4B88_015244</name>
</gene>
<dbReference type="InterPro" id="IPR011989">
    <property type="entry name" value="ARM-like"/>
</dbReference>
<dbReference type="PANTHER" id="PTHR46700:SF2">
    <property type="entry name" value="ARM REPEAT SUPERFAMILY PROTEIN"/>
    <property type="match status" value="1"/>
</dbReference>
<organism evidence="3 4">
    <name type="scientific">Cannabis sativa</name>
    <name type="common">Hemp</name>
    <name type="synonym">Marijuana</name>
    <dbReference type="NCBI Taxonomy" id="3483"/>
    <lineage>
        <taxon>Eukaryota</taxon>
        <taxon>Viridiplantae</taxon>
        <taxon>Streptophyta</taxon>
        <taxon>Embryophyta</taxon>
        <taxon>Tracheophyta</taxon>
        <taxon>Spermatophyta</taxon>
        <taxon>Magnoliopsida</taxon>
        <taxon>eudicotyledons</taxon>
        <taxon>Gunneridae</taxon>
        <taxon>Pentapetalae</taxon>
        <taxon>rosids</taxon>
        <taxon>fabids</taxon>
        <taxon>Rosales</taxon>
        <taxon>Cannabaceae</taxon>
        <taxon>Cannabis</taxon>
    </lineage>
</organism>
<dbReference type="Gene3D" id="1.25.10.10">
    <property type="entry name" value="Leucine-rich Repeat Variant"/>
    <property type="match status" value="1"/>
</dbReference>
<name>A0A7J6HEV7_CANSA</name>